<dbReference type="EMBL" id="CP017141">
    <property type="protein sequence ID" value="AOM78527.1"/>
    <property type="molecule type" value="Genomic_DNA"/>
</dbReference>
<dbReference type="SUPFAM" id="SSF160719">
    <property type="entry name" value="gpW/gp25-like"/>
    <property type="match status" value="1"/>
</dbReference>
<evidence type="ECO:0000313" key="3">
    <source>
        <dbReference type="Proteomes" id="UP000094313"/>
    </source>
</evidence>
<feature type="domain" description="IraD/Gp25-like" evidence="1">
    <location>
        <begin position="28"/>
        <end position="110"/>
    </location>
</feature>
<organism evidence="2 3">
    <name type="scientific">Pedobacter steynii</name>
    <dbReference type="NCBI Taxonomy" id="430522"/>
    <lineage>
        <taxon>Bacteria</taxon>
        <taxon>Pseudomonadati</taxon>
        <taxon>Bacteroidota</taxon>
        <taxon>Sphingobacteriia</taxon>
        <taxon>Sphingobacteriales</taxon>
        <taxon>Sphingobacteriaceae</taxon>
        <taxon>Pedobacter</taxon>
    </lineage>
</organism>
<accession>A0A1D7QIN5</accession>
<dbReference type="Proteomes" id="UP000094313">
    <property type="component" value="Chromosome"/>
</dbReference>
<gene>
    <name evidence="2" type="ORF">BFS30_15885</name>
</gene>
<sequence>MSDFLYNKPFRLKNIFENKDLKETDIGKSISQNIELIIFTRYGEHRHNRNFGCEIWDLDFELIVSETTWEEKFRQSLLRSITNYEPRLYQVEVEIKMSEVEKIFSIRNVTEIKKKVDISIWGKMNITGEKYYFNTGLFLSPLSS</sequence>
<dbReference type="InterPro" id="IPR007048">
    <property type="entry name" value="IraD/Gp25-like"/>
</dbReference>
<name>A0A1D7QIN5_9SPHI</name>
<dbReference type="AlphaFoldDB" id="A0A1D7QIN5"/>
<keyword evidence="3" id="KW-1185">Reference proteome</keyword>
<dbReference type="RefSeq" id="WP_069380192.1">
    <property type="nucleotide sequence ID" value="NZ_CP017141.1"/>
</dbReference>
<evidence type="ECO:0000313" key="2">
    <source>
        <dbReference type="EMBL" id="AOM78527.1"/>
    </source>
</evidence>
<dbReference type="Pfam" id="PF04965">
    <property type="entry name" value="GPW_gp25"/>
    <property type="match status" value="1"/>
</dbReference>
<evidence type="ECO:0000259" key="1">
    <source>
        <dbReference type="Pfam" id="PF04965"/>
    </source>
</evidence>
<dbReference type="Gene3D" id="3.10.450.40">
    <property type="match status" value="1"/>
</dbReference>
<dbReference type="OrthoDB" id="1161413at2"/>
<protein>
    <recommendedName>
        <fullName evidence="1">IraD/Gp25-like domain-containing protein</fullName>
    </recommendedName>
</protein>
<dbReference type="KEGG" id="psty:BFS30_15885"/>
<reference evidence="2 3" key="1">
    <citation type="submission" date="2016-08" db="EMBL/GenBank/DDBJ databases">
        <authorList>
            <person name="Seilhamer J.J."/>
        </authorList>
    </citation>
    <scope>NUCLEOTIDE SEQUENCE [LARGE SCALE GENOMIC DNA]</scope>
    <source>
        <strain evidence="2 3">DX4</strain>
    </source>
</reference>
<proteinExistence type="predicted"/>